<keyword evidence="2" id="KW-1185">Reference proteome</keyword>
<dbReference type="EMBL" id="BQNB010016191">
    <property type="protein sequence ID" value="GJT48897.1"/>
    <property type="molecule type" value="Genomic_DNA"/>
</dbReference>
<reference evidence="1" key="2">
    <citation type="submission" date="2022-01" db="EMBL/GenBank/DDBJ databases">
        <authorList>
            <person name="Yamashiro T."/>
            <person name="Shiraishi A."/>
            <person name="Satake H."/>
            <person name="Nakayama K."/>
        </authorList>
    </citation>
    <scope>NUCLEOTIDE SEQUENCE</scope>
</reference>
<evidence type="ECO:0000313" key="2">
    <source>
        <dbReference type="Proteomes" id="UP001151760"/>
    </source>
</evidence>
<dbReference type="Proteomes" id="UP001151760">
    <property type="component" value="Unassembled WGS sequence"/>
</dbReference>
<organism evidence="1 2">
    <name type="scientific">Tanacetum coccineum</name>
    <dbReference type="NCBI Taxonomy" id="301880"/>
    <lineage>
        <taxon>Eukaryota</taxon>
        <taxon>Viridiplantae</taxon>
        <taxon>Streptophyta</taxon>
        <taxon>Embryophyta</taxon>
        <taxon>Tracheophyta</taxon>
        <taxon>Spermatophyta</taxon>
        <taxon>Magnoliopsida</taxon>
        <taxon>eudicotyledons</taxon>
        <taxon>Gunneridae</taxon>
        <taxon>Pentapetalae</taxon>
        <taxon>asterids</taxon>
        <taxon>campanulids</taxon>
        <taxon>Asterales</taxon>
        <taxon>Asteraceae</taxon>
        <taxon>Asteroideae</taxon>
        <taxon>Anthemideae</taxon>
        <taxon>Anthemidinae</taxon>
        <taxon>Tanacetum</taxon>
    </lineage>
</organism>
<gene>
    <name evidence="1" type="ORF">Tco_0975054</name>
</gene>
<sequence>MKMFSDPKRLMKLPLETLSMVTFRVMSSTPCCDFCKLPPDQVIRHVSTARKAPEHSQRLAQWTPPGDIMVANLTAKKILIPASLPTIYKDATSLSKTRTHATTRKNFATG</sequence>
<name>A0ABQ5EEH1_9ASTR</name>
<evidence type="ECO:0000313" key="1">
    <source>
        <dbReference type="EMBL" id="GJT48897.1"/>
    </source>
</evidence>
<accession>A0ABQ5EEH1</accession>
<reference evidence="1" key="1">
    <citation type="journal article" date="2022" name="Int. J. Mol. Sci.">
        <title>Draft Genome of Tanacetum Coccineum: Genomic Comparison of Closely Related Tanacetum-Family Plants.</title>
        <authorList>
            <person name="Yamashiro T."/>
            <person name="Shiraishi A."/>
            <person name="Nakayama K."/>
            <person name="Satake H."/>
        </authorList>
    </citation>
    <scope>NUCLEOTIDE SEQUENCE</scope>
</reference>
<protein>
    <submittedName>
        <fullName evidence="1">Uncharacterized protein</fullName>
    </submittedName>
</protein>
<proteinExistence type="predicted"/>
<comment type="caution">
    <text evidence="1">The sequence shown here is derived from an EMBL/GenBank/DDBJ whole genome shotgun (WGS) entry which is preliminary data.</text>
</comment>